<evidence type="ECO:0000313" key="1">
    <source>
        <dbReference type="EMBL" id="QUF05121.1"/>
    </source>
</evidence>
<reference evidence="1" key="1">
    <citation type="submission" date="2021-04" db="EMBL/GenBank/DDBJ databases">
        <title>Genomic sequence of Actinosynnema pretiosum subsp. pretiosum ATCC 31280 (C-14919).</title>
        <authorList>
            <person name="Bai L."/>
            <person name="Wang X."/>
            <person name="Xiao Y."/>
        </authorList>
    </citation>
    <scope>NUCLEOTIDE SEQUENCE</scope>
    <source>
        <strain evidence="1">ATCC 31280</strain>
    </source>
</reference>
<proteinExistence type="predicted"/>
<gene>
    <name evidence="1" type="ORF">KCV87_03110</name>
</gene>
<organism evidence="1 2">
    <name type="scientific">Actinosynnema pretiosum subsp. pretiosum</name>
    <dbReference type="NCBI Taxonomy" id="103721"/>
    <lineage>
        <taxon>Bacteria</taxon>
        <taxon>Bacillati</taxon>
        <taxon>Actinomycetota</taxon>
        <taxon>Actinomycetes</taxon>
        <taxon>Pseudonocardiales</taxon>
        <taxon>Pseudonocardiaceae</taxon>
        <taxon>Actinosynnema</taxon>
    </lineage>
</organism>
<sequence>MRPFSRRWVFDLVDPRDHVRAHVLARHRELVARCEAALLDCNAAWRSSYRANEG</sequence>
<name>A0AA45L875_9PSEU</name>
<accession>A0AA45L875</accession>
<dbReference type="AlphaFoldDB" id="A0AA45L875"/>
<protein>
    <submittedName>
        <fullName evidence="1">Uncharacterized protein</fullName>
    </submittedName>
</protein>
<dbReference type="Proteomes" id="UP000677152">
    <property type="component" value="Chromosome"/>
</dbReference>
<evidence type="ECO:0000313" key="2">
    <source>
        <dbReference type="Proteomes" id="UP000677152"/>
    </source>
</evidence>
<dbReference type="EMBL" id="CP073249">
    <property type="protein sequence ID" value="QUF05121.1"/>
    <property type="molecule type" value="Genomic_DNA"/>
</dbReference>